<name>A0A919A352_9ACTN</name>
<organism evidence="4 5">
    <name type="scientific">Streptomyces fumanus</name>
    <dbReference type="NCBI Taxonomy" id="67302"/>
    <lineage>
        <taxon>Bacteria</taxon>
        <taxon>Bacillati</taxon>
        <taxon>Actinomycetota</taxon>
        <taxon>Actinomycetes</taxon>
        <taxon>Kitasatosporales</taxon>
        <taxon>Streptomycetaceae</taxon>
        <taxon>Streptomyces</taxon>
    </lineage>
</organism>
<dbReference type="AlphaFoldDB" id="A0A919A352"/>
<accession>A0A919A352</accession>
<reference evidence="4" key="2">
    <citation type="submission" date="2020-09" db="EMBL/GenBank/DDBJ databases">
        <authorList>
            <person name="Sun Q."/>
            <person name="Ohkuma M."/>
        </authorList>
    </citation>
    <scope>NUCLEOTIDE SEQUENCE</scope>
    <source>
        <strain evidence="4">JCM 4477</strain>
    </source>
</reference>
<dbReference type="GO" id="GO:0042438">
    <property type="term" value="P:melanin biosynthetic process"/>
    <property type="evidence" value="ECO:0007669"/>
    <property type="project" value="InterPro"/>
</dbReference>
<gene>
    <name evidence="4" type="ORF">GCM10018772_05820</name>
</gene>
<keyword evidence="2" id="KW-0186">Copper</keyword>
<keyword evidence="5" id="KW-1185">Reference proteome</keyword>
<feature type="region of interest" description="Disordered" evidence="3">
    <location>
        <begin position="1"/>
        <end position="30"/>
    </location>
</feature>
<dbReference type="Gene3D" id="3.30.1880.10">
    <property type="entry name" value="protein ne1242 domain like"/>
    <property type="match status" value="1"/>
</dbReference>
<dbReference type="InterPro" id="IPR010928">
    <property type="entry name" value="MelC1"/>
</dbReference>
<dbReference type="EMBL" id="BNBI01000001">
    <property type="protein sequence ID" value="GHE85405.1"/>
    <property type="molecule type" value="Genomic_DNA"/>
</dbReference>
<keyword evidence="1" id="KW-0732">Signal</keyword>
<dbReference type="InterPro" id="IPR023199">
    <property type="entry name" value="GriE/MELC1_sf"/>
</dbReference>
<dbReference type="RefSeq" id="WP_190202462.1">
    <property type="nucleotide sequence ID" value="NZ_BNBI01000001.1"/>
</dbReference>
<proteinExistence type="predicted"/>
<comment type="caution">
    <text evidence="4">The sequence shown here is derived from an EMBL/GenBank/DDBJ whole genome shotgun (WGS) entry which is preliminary data.</text>
</comment>
<sequence>MVVSAGPAPRDTGRHPAAPERGGPPTATRRGVVRGLLAPALALPLTSLAAASPPGAAGFDEHYRGRRLQGAATPAGGWRVTVDGRPLHLMRRADGTWLSTIDHYCSYPTPLAAARAAVDELGPGHHPRTTTVHGGHGHPEGGHHGVLA</sequence>
<evidence type="ECO:0000256" key="2">
    <source>
        <dbReference type="ARBA" id="ARBA00023008"/>
    </source>
</evidence>
<reference evidence="4" key="1">
    <citation type="journal article" date="2014" name="Int. J. Syst. Evol. Microbiol.">
        <title>Complete genome sequence of Corynebacterium casei LMG S-19264T (=DSM 44701T), isolated from a smear-ripened cheese.</title>
        <authorList>
            <consortium name="US DOE Joint Genome Institute (JGI-PGF)"/>
            <person name="Walter F."/>
            <person name="Albersmeier A."/>
            <person name="Kalinowski J."/>
            <person name="Ruckert C."/>
        </authorList>
    </citation>
    <scope>NUCLEOTIDE SEQUENCE</scope>
    <source>
        <strain evidence="4">JCM 4477</strain>
    </source>
</reference>
<feature type="region of interest" description="Disordered" evidence="3">
    <location>
        <begin position="122"/>
        <end position="148"/>
    </location>
</feature>
<dbReference type="Proteomes" id="UP000630718">
    <property type="component" value="Unassembled WGS sequence"/>
</dbReference>
<evidence type="ECO:0000256" key="3">
    <source>
        <dbReference type="SAM" id="MobiDB-lite"/>
    </source>
</evidence>
<protein>
    <submittedName>
        <fullName evidence="4">Tyrosinase</fullName>
    </submittedName>
</protein>
<evidence type="ECO:0000256" key="1">
    <source>
        <dbReference type="ARBA" id="ARBA00022729"/>
    </source>
</evidence>
<evidence type="ECO:0000313" key="5">
    <source>
        <dbReference type="Proteomes" id="UP000630718"/>
    </source>
</evidence>
<dbReference type="GO" id="GO:0005507">
    <property type="term" value="F:copper ion binding"/>
    <property type="evidence" value="ECO:0007669"/>
    <property type="project" value="InterPro"/>
</dbReference>
<dbReference type="Pfam" id="PF06236">
    <property type="entry name" value="MelC1"/>
    <property type="match status" value="1"/>
</dbReference>
<evidence type="ECO:0000313" key="4">
    <source>
        <dbReference type="EMBL" id="GHE85405.1"/>
    </source>
</evidence>
<feature type="compositionally biased region" description="Basic and acidic residues" evidence="3">
    <location>
        <begin position="137"/>
        <end position="148"/>
    </location>
</feature>